<evidence type="ECO:0000313" key="7">
    <source>
        <dbReference type="EMBL" id="GEN86808.1"/>
    </source>
</evidence>
<dbReference type="PANTHER" id="PTHR47737:SF1">
    <property type="entry name" value="GLYCINE BETAINE_PROLINE BETAINE TRANSPORT SYSTEM PERMEASE PROTEIN PROW"/>
    <property type="match status" value="1"/>
</dbReference>
<reference evidence="7 8" key="1">
    <citation type="submission" date="2019-07" db="EMBL/GenBank/DDBJ databases">
        <title>Whole genome shotgun sequence of Oceanobacillus sojae NBRC 105379.</title>
        <authorList>
            <person name="Hosoyama A."/>
            <person name="Uohara A."/>
            <person name="Ohji S."/>
            <person name="Ichikawa N."/>
        </authorList>
    </citation>
    <scope>NUCLEOTIDE SEQUENCE [LARGE SCALE GENOMIC DNA]</scope>
    <source>
        <strain evidence="7 8">NBRC 105379</strain>
    </source>
</reference>
<dbReference type="PROSITE" id="PS51257">
    <property type="entry name" value="PROKAR_LIPOPROTEIN"/>
    <property type="match status" value="1"/>
</dbReference>
<keyword evidence="5" id="KW-0732">Signal</keyword>
<dbReference type="PANTHER" id="PTHR47737">
    <property type="entry name" value="GLYCINE BETAINE/PROLINE BETAINE TRANSPORT SYSTEM PERMEASE PROTEIN PROW"/>
    <property type="match status" value="1"/>
</dbReference>
<dbReference type="OrthoDB" id="9787902at2"/>
<accession>A0A511ZH90</accession>
<dbReference type="Proteomes" id="UP000321558">
    <property type="component" value="Unassembled WGS sequence"/>
</dbReference>
<evidence type="ECO:0000313" key="8">
    <source>
        <dbReference type="Proteomes" id="UP000321558"/>
    </source>
</evidence>
<dbReference type="GO" id="GO:0031460">
    <property type="term" value="P:glycine betaine transport"/>
    <property type="evidence" value="ECO:0007669"/>
    <property type="project" value="TreeGrafter"/>
</dbReference>
<feature type="domain" description="ABC-type glycine betaine transport system substrate-binding" evidence="6">
    <location>
        <begin position="200"/>
        <end position="300"/>
    </location>
</feature>
<gene>
    <name evidence="7" type="primary">gbuC_1</name>
    <name evidence="7" type="ORF">OSO01_15470</name>
</gene>
<comment type="caution">
    <text evidence="7">The sequence shown here is derived from an EMBL/GenBank/DDBJ whole genome shotgun (WGS) entry which is preliminary data.</text>
</comment>
<dbReference type="GO" id="GO:0005275">
    <property type="term" value="F:amine transmembrane transporter activity"/>
    <property type="evidence" value="ECO:0007669"/>
    <property type="project" value="TreeGrafter"/>
</dbReference>
<dbReference type="RefSeq" id="WP_147209836.1">
    <property type="nucleotide sequence ID" value="NZ_BJYM01000005.1"/>
</dbReference>
<dbReference type="GO" id="GO:0043190">
    <property type="term" value="C:ATP-binding cassette (ABC) transporter complex"/>
    <property type="evidence" value="ECO:0007669"/>
    <property type="project" value="InterPro"/>
</dbReference>
<keyword evidence="2" id="KW-0813">Transport</keyword>
<keyword evidence="4" id="KW-0472">Membrane</keyword>
<dbReference type="Gene3D" id="3.40.190.100">
    <property type="entry name" value="Glycine betaine-binding periplasmic protein, domain 2"/>
    <property type="match status" value="1"/>
</dbReference>
<dbReference type="Gene3D" id="3.10.105.10">
    <property type="entry name" value="Dipeptide-binding Protein, Domain 3"/>
    <property type="match status" value="1"/>
</dbReference>
<proteinExistence type="predicted"/>
<keyword evidence="3" id="KW-1003">Cell membrane</keyword>
<feature type="chain" id="PRO_5038907114" evidence="5">
    <location>
        <begin position="21"/>
        <end position="302"/>
    </location>
</feature>
<sequence>MKNMKGIGFIISILAIFLLAACGSSDDSSGDGAEDNYSEAVDHTIIGIEPGAGISVTTEKAIEEYDNLKGWDVELSSTGAMMSELGTAIQNEEPIIITGWNPHWMFAQYPDMKYLKDPQGIYGGEETLNSLARIGFEEDNPDAYKFIDQFEWEVEDMEEIMYEAEETGEDIEDISAQWVEDNQDRVDTWAEGVNDSNGAEIKLASTPWDSERASSGVLKAAMEQHGFQVTVTDVDVAVVFESVASGDADATLAAWLPVTHKDFYEKQKDNLIDLGPNLEGAKIGLVVPEYMDIDSIEDLEPK</sequence>
<evidence type="ECO:0000256" key="4">
    <source>
        <dbReference type="ARBA" id="ARBA00023136"/>
    </source>
</evidence>
<organism evidence="7 8">
    <name type="scientific">Oceanobacillus sojae</name>
    <dbReference type="NCBI Taxonomy" id="582851"/>
    <lineage>
        <taxon>Bacteria</taxon>
        <taxon>Bacillati</taxon>
        <taxon>Bacillota</taxon>
        <taxon>Bacilli</taxon>
        <taxon>Bacillales</taxon>
        <taxon>Bacillaceae</taxon>
        <taxon>Oceanobacillus</taxon>
    </lineage>
</organism>
<dbReference type="Pfam" id="PF04069">
    <property type="entry name" value="OpuAC"/>
    <property type="match status" value="2"/>
</dbReference>
<evidence type="ECO:0000256" key="2">
    <source>
        <dbReference type="ARBA" id="ARBA00022448"/>
    </source>
</evidence>
<dbReference type="EMBL" id="BJYM01000005">
    <property type="protein sequence ID" value="GEN86808.1"/>
    <property type="molecule type" value="Genomic_DNA"/>
</dbReference>
<dbReference type="SUPFAM" id="SSF53850">
    <property type="entry name" value="Periplasmic binding protein-like II"/>
    <property type="match status" value="2"/>
</dbReference>
<name>A0A511ZH90_9BACI</name>
<comment type="subcellular location">
    <subcellularLocation>
        <location evidence="1">Cell membrane</location>
    </subcellularLocation>
</comment>
<evidence type="ECO:0000259" key="6">
    <source>
        <dbReference type="Pfam" id="PF04069"/>
    </source>
</evidence>
<feature type="domain" description="ABC-type glycine betaine transport system substrate-binding" evidence="6">
    <location>
        <begin position="37"/>
        <end position="180"/>
    </location>
</feature>
<evidence type="ECO:0000256" key="3">
    <source>
        <dbReference type="ARBA" id="ARBA00022475"/>
    </source>
</evidence>
<feature type="signal peptide" evidence="5">
    <location>
        <begin position="1"/>
        <end position="20"/>
    </location>
</feature>
<dbReference type="InterPro" id="IPR007210">
    <property type="entry name" value="ABC_Gly_betaine_transp_sub-bd"/>
</dbReference>
<keyword evidence="8" id="KW-1185">Reference proteome</keyword>
<dbReference type="AlphaFoldDB" id="A0A511ZH90"/>
<dbReference type="GO" id="GO:0015226">
    <property type="term" value="F:carnitine transmembrane transporter activity"/>
    <property type="evidence" value="ECO:0007669"/>
    <property type="project" value="TreeGrafter"/>
</dbReference>
<evidence type="ECO:0000256" key="5">
    <source>
        <dbReference type="SAM" id="SignalP"/>
    </source>
</evidence>
<protein>
    <submittedName>
        <fullName evidence="7">Glycine/betaine ABC transporter substrate-binding protein</fullName>
    </submittedName>
</protein>
<evidence type="ECO:0000256" key="1">
    <source>
        <dbReference type="ARBA" id="ARBA00004236"/>
    </source>
</evidence>
<dbReference type="GO" id="GO:0015871">
    <property type="term" value="P:choline transport"/>
    <property type="evidence" value="ECO:0007669"/>
    <property type="project" value="TreeGrafter"/>
</dbReference>